<dbReference type="AlphaFoldDB" id="A0A0G0WKR0"/>
<dbReference type="Proteomes" id="UP000034299">
    <property type="component" value="Unassembled WGS sequence"/>
</dbReference>
<dbReference type="EMBL" id="LCBP01000029">
    <property type="protein sequence ID" value="KKS12617.1"/>
    <property type="molecule type" value="Genomic_DNA"/>
</dbReference>
<name>A0A0G0WKR0_9BACT</name>
<sequence>MQGSREVVGMGKPGVVRRRVDQDTFRARQSFVRVLGNAVEDRIVQDRKEETDHTVATAKVVRAEMEVASASAFSDSASTAINS</sequence>
<protein>
    <submittedName>
        <fullName evidence="1">Uncharacterized protein</fullName>
    </submittedName>
</protein>
<accession>A0A0G0WKR0</accession>
<gene>
    <name evidence="1" type="ORF">UU69_C0029G0009</name>
</gene>
<proteinExistence type="predicted"/>
<evidence type="ECO:0000313" key="2">
    <source>
        <dbReference type="Proteomes" id="UP000034299"/>
    </source>
</evidence>
<reference evidence="1 2" key="1">
    <citation type="journal article" date="2015" name="Nature">
        <title>rRNA introns, odd ribosomes, and small enigmatic genomes across a large radiation of phyla.</title>
        <authorList>
            <person name="Brown C.T."/>
            <person name="Hug L.A."/>
            <person name="Thomas B.C."/>
            <person name="Sharon I."/>
            <person name="Castelle C.J."/>
            <person name="Singh A."/>
            <person name="Wilkins M.J."/>
            <person name="Williams K.H."/>
            <person name="Banfield J.F."/>
        </authorList>
    </citation>
    <scope>NUCLEOTIDE SEQUENCE [LARGE SCALE GENOMIC DNA]</scope>
</reference>
<evidence type="ECO:0000313" key="1">
    <source>
        <dbReference type="EMBL" id="KKS12617.1"/>
    </source>
</evidence>
<organism evidence="1 2">
    <name type="scientific">Candidatus Magasanikbacteria bacterium GW2011_GWA2_41_55</name>
    <dbReference type="NCBI Taxonomy" id="1619038"/>
    <lineage>
        <taxon>Bacteria</taxon>
        <taxon>Candidatus Magasanikiibacteriota</taxon>
    </lineage>
</organism>
<comment type="caution">
    <text evidence="1">The sequence shown here is derived from an EMBL/GenBank/DDBJ whole genome shotgun (WGS) entry which is preliminary data.</text>
</comment>